<evidence type="ECO:0000256" key="2">
    <source>
        <dbReference type="ARBA" id="ARBA00004569"/>
    </source>
</evidence>
<dbReference type="Pfam" id="PF10200">
    <property type="entry name" value="Ndufs5"/>
    <property type="match status" value="1"/>
</dbReference>
<comment type="subcellular location">
    <subcellularLocation>
        <location evidence="3">Mitochondrion inner membrane</location>
        <topology evidence="3">Peripheral membrane protein</topology>
    </subcellularLocation>
    <subcellularLocation>
        <location evidence="2">Mitochondrion intermembrane space</location>
    </subcellularLocation>
</comment>
<dbReference type="KEGG" id="cpoo:109318357"/>
<dbReference type="OMA" id="RQQRDKM"/>
<dbReference type="PANTHER" id="PTHR15224:SF1">
    <property type="entry name" value="NADH DEHYDROGENASE [UBIQUINONE] IRON-SULFUR PROTEIN 5"/>
    <property type="match status" value="1"/>
</dbReference>
<dbReference type="InterPro" id="IPR019342">
    <property type="entry name" value="NADH_UbQ_OxRdtase_FeS-su5"/>
</dbReference>
<dbReference type="RefSeq" id="XP_019403092.1">
    <property type="nucleotide sequence ID" value="XM_019547547.1"/>
</dbReference>
<dbReference type="AlphaFoldDB" id="A0A7M4G0Z1"/>
<evidence type="ECO:0000313" key="18">
    <source>
        <dbReference type="Proteomes" id="UP000594220"/>
    </source>
</evidence>
<evidence type="ECO:0000256" key="16">
    <source>
        <dbReference type="PIRSR" id="PIRSR619342-50"/>
    </source>
</evidence>
<dbReference type="Ensembl" id="ENSCPRT00005026118.1">
    <property type="protein sequence ID" value="ENSCPRP00005022335.1"/>
    <property type="gene ID" value="ENSCPRG00005015571.1"/>
</dbReference>
<dbReference type="GO" id="GO:0032981">
    <property type="term" value="P:mitochondrial respiratory chain complex I assembly"/>
    <property type="evidence" value="ECO:0007669"/>
    <property type="project" value="Ensembl"/>
</dbReference>
<evidence type="ECO:0000256" key="8">
    <source>
        <dbReference type="ARBA" id="ARBA00022660"/>
    </source>
</evidence>
<name>A0A7M4G0Z1_CROPO</name>
<dbReference type="PANTHER" id="PTHR15224">
    <property type="entry name" value="NADH DEHYDROGENASE [UBIQUINONE] IRON-SULFUR PROTEIN 5"/>
    <property type="match status" value="1"/>
</dbReference>
<keyword evidence="18" id="KW-1185">Reference proteome</keyword>
<keyword evidence="9" id="KW-0999">Mitochondrion inner membrane</keyword>
<proteinExistence type="inferred from homology"/>
<evidence type="ECO:0000256" key="4">
    <source>
        <dbReference type="ARBA" id="ARBA00007372"/>
    </source>
</evidence>
<dbReference type="GeneID" id="109318357"/>
<evidence type="ECO:0000256" key="5">
    <source>
        <dbReference type="ARBA" id="ARBA00011261"/>
    </source>
</evidence>
<feature type="disulfide bond" evidence="16">
    <location>
        <begin position="43"/>
        <end position="56"/>
    </location>
</feature>
<protein>
    <recommendedName>
        <fullName evidence="6">NADH dehydrogenase [ubiquinone] iron-sulfur protein 5</fullName>
    </recommendedName>
    <alternativeName>
        <fullName evidence="14">Complex I-15 kDa</fullName>
    </alternativeName>
    <alternativeName>
        <fullName evidence="15">NADH-ubiquinone oxidoreductase 15 kDa subunit</fullName>
    </alternativeName>
</protein>
<dbReference type="GeneTree" id="ENSGT00390000002919"/>
<keyword evidence="10" id="KW-0249">Electron transport</keyword>
<reference evidence="17" key="1">
    <citation type="submission" date="2025-08" db="UniProtKB">
        <authorList>
            <consortium name="Ensembl"/>
        </authorList>
    </citation>
    <scope>IDENTIFICATION</scope>
</reference>
<feature type="disulfide bond" evidence="16">
    <location>
        <begin position="33"/>
        <end position="66"/>
    </location>
</feature>
<dbReference type="CTD" id="4725"/>
<keyword evidence="12" id="KW-0472">Membrane</keyword>
<dbReference type="CDD" id="cd24141">
    <property type="entry name" value="NDUFS5-like"/>
    <property type="match status" value="1"/>
</dbReference>
<keyword evidence="13 16" id="KW-1015">Disulfide bond</keyword>
<evidence type="ECO:0000256" key="15">
    <source>
        <dbReference type="ARBA" id="ARBA00032739"/>
    </source>
</evidence>
<sequence length="106" mass="12317">MAYWDLQGALNINLDKWLINLSSEQPLKRASRCYSFEKDWIECSHGIGQTRANVECRIEYEDFCECLHKAKTAQRLAAIIKQRDKLIKEGKYTPPPHHSGKVETRP</sequence>
<evidence type="ECO:0000256" key="11">
    <source>
        <dbReference type="ARBA" id="ARBA00023128"/>
    </source>
</evidence>
<keyword evidence="7" id="KW-0813">Transport</keyword>
<evidence type="ECO:0000256" key="9">
    <source>
        <dbReference type="ARBA" id="ARBA00022792"/>
    </source>
</evidence>
<dbReference type="GO" id="GO:0045271">
    <property type="term" value="C:respiratory chain complex I"/>
    <property type="evidence" value="ECO:0007669"/>
    <property type="project" value="Ensembl"/>
</dbReference>
<accession>A0A7M4G0Z1</accession>
<keyword evidence="11" id="KW-0496">Mitochondrion</keyword>
<evidence type="ECO:0000256" key="1">
    <source>
        <dbReference type="ARBA" id="ARBA00003195"/>
    </source>
</evidence>
<gene>
    <name evidence="17" type="primary">NDUFS5</name>
</gene>
<dbReference type="RefSeq" id="XP_019403093.1">
    <property type="nucleotide sequence ID" value="XM_019547548.1"/>
</dbReference>
<reference evidence="17" key="2">
    <citation type="submission" date="2025-09" db="UniProtKB">
        <authorList>
            <consortium name="Ensembl"/>
        </authorList>
    </citation>
    <scope>IDENTIFICATION</scope>
</reference>
<dbReference type="GO" id="GO:0005743">
    <property type="term" value="C:mitochondrial inner membrane"/>
    <property type="evidence" value="ECO:0007669"/>
    <property type="project" value="UniProtKB-SubCell"/>
</dbReference>
<keyword evidence="8" id="KW-0679">Respiratory chain</keyword>
<evidence type="ECO:0000256" key="6">
    <source>
        <dbReference type="ARBA" id="ARBA00013482"/>
    </source>
</evidence>
<evidence type="ECO:0000256" key="14">
    <source>
        <dbReference type="ARBA" id="ARBA00031222"/>
    </source>
</evidence>
<evidence type="ECO:0000256" key="7">
    <source>
        <dbReference type="ARBA" id="ARBA00022448"/>
    </source>
</evidence>
<comment type="function">
    <text evidence="1">Accessory subunit of the mitochondrial membrane respiratory chain NADH dehydrogenase (Complex I), that is believed not to be involved in catalysis. Complex I functions in the transfer of electrons from NADH to the respiratory chain. The immediate electron acceptor for the enzyme is believed to be ubiquinone.</text>
</comment>
<comment type="similarity">
    <text evidence="4">Belongs to the complex I NDUFS5 subunit family.</text>
</comment>
<evidence type="ECO:0000256" key="12">
    <source>
        <dbReference type="ARBA" id="ARBA00023136"/>
    </source>
</evidence>
<dbReference type="Proteomes" id="UP000594220">
    <property type="component" value="Unplaced"/>
</dbReference>
<evidence type="ECO:0000313" key="17">
    <source>
        <dbReference type="Ensembl" id="ENSCPRP00005022335.1"/>
    </source>
</evidence>
<dbReference type="OrthoDB" id="9992197at2759"/>
<dbReference type="GO" id="GO:0005758">
    <property type="term" value="C:mitochondrial intermembrane space"/>
    <property type="evidence" value="ECO:0007669"/>
    <property type="project" value="UniProtKB-SubCell"/>
</dbReference>
<comment type="subunit">
    <text evidence="5">Mammalian complex I is composed of 45 different subunits. This is a component of the iron-sulfur (IP) fragment of the enzyme.</text>
</comment>
<evidence type="ECO:0000256" key="3">
    <source>
        <dbReference type="ARBA" id="ARBA00004637"/>
    </source>
</evidence>
<evidence type="ECO:0000256" key="13">
    <source>
        <dbReference type="ARBA" id="ARBA00023157"/>
    </source>
</evidence>
<organism evidence="17 18">
    <name type="scientific">Crocodylus porosus</name>
    <name type="common">Saltwater crocodile</name>
    <name type="synonym">Estuarine crocodile</name>
    <dbReference type="NCBI Taxonomy" id="8502"/>
    <lineage>
        <taxon>Eukaryota</taxon>
        <taxon>Metazoa</taxon>
        <taxon>Chordata</taxon>
        <taxon>Craniata</taxon>
        <taxon>Vertebrata</taxon>
        <taxon>Euteleostomi</taxon>
        <taxon>Archelosauria</taxon>
        <taxon>Archosauria</taxon>
        <taxon>Crocodylia</taxon>
        <taxon>Longirostres</taxon>
        <taxon>Crocodylidae</taxon>
        <taxon>Crocodylus</taxon>
    </lineage>
</organism>
<evidence type="ECO:0000256" key="10">
    <source>
        <dbReference type="ARBA" id="ARBA00022982"/>
    </source>
</evidence>